<evidence type="ECO:0000313" key="2">
    <source>
        <dbReference type="EMBL" id="CAE0230927.1"/>
    </source>
</evidence>
<proteinExistence type="predicted"/>
<dbReference type="EMBL" id="HBIA01005163">
    <property type="protein sequence ID" value="CAE0230927.1"/>
    <property type="molecule type" value="Transcribed_RNA"/>
</dbReference>
<sequence>MKYSLVALALVAGVSSRHHHHHHDIGLIQSRVNGIDKKTLQPDQHWRGDWPQGAVDDSTDDDKIMNWVRKPEEPEPPIRYHDKMRQWQMGSWPVYHTWDDDMVKATQHSQIDDGTDDNEVVDLQHHVHNI</sequence>
<gene>
    <name evidence="2" type="ORF">SRAS04492_LOCUS2721</name>
</gene>
<name>A0A7S3CKN3_9SPIT</name>
<dbReference type="AlphaFoldDB" id="A0A7S3CKN3"/>
<reference evidence="2" key="1">
    <citation type="submission" date="2021-01" db="EMBL/GenBank/DDBJ databases">
        <authorList>
            <person name="Corre E."/>
            <person name="Pelletier E."/>
            <person name="Niang G."/>
            <person name="Scheremetjew M."/>
            <person name="Finn R."/>
            <person name="Kale V."/>
            <person name="Holt S."/>
            <person name="Cochrane G."/>
            <person name="Meng A."/>
            <person name="Brown T."/>
            <person name="Cohen L."/>
        </authorList>
    </citation>
    <scope>NUCLEOTIDE SEQUENCE</scope>
    <source>
        <strain evidence="2">Ras09</strain>
    </source>
</reference>
<accession>A0A7S3CKN3</accession>
<feature type="region of interest" description="Disordered" evidence="1">
    <location>
        <begin position="41"/>
        <end position="60"/>
    </location>
</feature>
<organism evidence="2">
    <name type="scientific">Strombidium rassoulzadegani</name>
    <dbReference type="NCBI Taxonomy" id="1082188"/>
    <lineage>
        <taxon>Eukaryota</taxon>
        <taxon>Sar</taxon>
        <taxon>Alveolata</taxon>
        <taxon>Ciliophora</taxon>
        <taxon>Intramacronucleata</taxon>
        <taxon>Spirotrichea</taxon>
        <taxon>Oligotrichia</taxon>
        <taxon>Strombidiidae</taxon>
        <taxon>Strombidium</taxon>
    </lineage>
</organism>
<protein>
    <submittedName>
        <fullName evidence="2">Uncharacterized protein</fullName>
    </submittedName>
</protein>
<evidence type="ECO:0000256" key="1">
    <source>
        <dbReference type="SAM" id="MobiDB-lite"/>
    </source>
</evidence>